<evidence type="ECO:0000256" key="1">
    <source>
        <dbReference type="SAM" id="Coils"/>
    </source>
</evidence>
<dbReference type="InterPro" id="IPR014056">
    <property type="entry name" value="TypeIITA-like_toxin_pred"/>
</dbReference>
<evidence type="ECO:0000313" key="2">
    <source>
        <dbReference type="EMBL" id="QJB43319.1"/>
    </source>
</evidence>
<dbReference type="EMBL" id="CP051206">
    <property type="protein sequence ID" value="QJB43319.1"/>
    <property type="molecule type" value="Genomic_DNA"/>
</dbReference>
<evidence type="ECO:0000313" key="3">
    <source>
        <dbReference type="Proteomes" id="UP000502433"/>
    </source>
</evidence>
<dbReference type="AlphaFoldDB" id="A0A6H2BX76"/>
<reference evidence="2 3" key="2">
    <citation type="submission" date="2020-04" db="EMBL/GenBank/DDBJ databases">
        <authorList>
            <person name="Fomenkov A."/>
            <person name="Anton B.P."/>
            <person name="Roberts R.J."/>
        </authorList>
    </citation>
    <scope>NUCLEOTIDE SEQUENCE [LARGE SCALE GENOMIC DNA]</scope>
    <source>
        <strain evidence="2 3">CCAP 1403/13f</strain>
    </source>
</reference>
<dbReference type="KEGG" id="dfs:HGD76_02815"/>
<name>A0A6H2BX76_DOLFA</name>
<feature type="coiled-coil region" evidence="1">
    <location>
        <begin position="82"/>
        <end position="109"/>
    </location>
</feature>
<dbReference type="PANTHER" id="PTHR41791:SF1">
    <property type="entry name" value="SSL7039 PROTEIN"/>
    <property type="match status" value="1"/>
</dbReference>
<dbReference type="NCBIfam" id="TIGR02683">
    <property type="entry name" value="upstrm_HI1419"/>
    <property type="match status" value="1"/>
</dbReference>
<keyword evidence="1" id="KW-0175">Coiled coil</keyword>
<dbReference type="PANTHER" id="PTHR41791">
    <property type="entry name" value="SSL7039 PROTEIN"/>
    <property type="match status" value="1"/>
</dbReference>
<gene>
    <name evidence="2" type="ORF">HGD76_02815</name>
</gene>
<dbReference type="Proteomes" id="UP000502433">
    <property type="component" value="Chromosome"/>
</dbReference>
<protein>
    <submittedName>
        <fullName evidence="2">Type II toxin-antitoxin system RelE/ParE family toxin</fullName>
    </submittedName>
</protein>
<organism evidence="2 3">
    <name type="scientific">Dolichospermum flos-aquae CCAP 1403/13F</name>
    <dbReference type="NCBI Taxonomy" id="315271"/>
    <lineage>
        <taxon>Bacteria</taxon>
        <taxon>Bacillati</taxon>
        <taxon>Cyanobacteriota</taxon>
        <taxon>Cyanophyceae</taxon>
        <taxon>Nostocales</taxon>
        <taxon>Aphanizomenonaceae</taxon>
        <taxon>Dolichospermum</taxon>
    </lineage>
</organism>
<accession>A0A6H2BX76</accession>
<dbReference type="PIRSF" id="PIRSF028744">
    <property type="entry name" value="Addict_mod_HI1419"/>
    <property type="match status" value="1"/>
</dbReference>
<proteinExistence type="predicted"/>
<dbReference type="RefSeq" id="WP_168694897.1">
    <property type="nucleotide sequence ID" value="NZ_CP051206.1"/>
</dbReference>
<reference evidence="2 3" key="1">
    <citation type="submission" date="2020-04" db="EMBL/GenBank/DDBJ databases">
        <title>Genome-Wide Identification of 5-Methylcytosine Sites in Bacterial Genomes By High-Throughput Sequencing of MspJI Restriction Fragments.</title>
        <authorList>
            <person name="Wu V."/>
        </authorList>
    </citation>
    <scope>NUCLEOTIDE SEQUENCE [LARGE SCALE GENOMIC DNA]</scope>
    <source>
        <strain evidence="2 3">CCAP 1403/13f</strain>
    </source>
</reference>
<sequence length="120" mass="13916">MKVEEYLKEDGSSPYQEWFDGLNAQAAAKVTVAKFRLELGNTSNVKWFEGIGEYKIDWGPGYRIYLAQDGKQLIVLFGGGTKKNQQSDISRAKELYQEYKKRKKELTINQETDNKNKEKR</sequence>